<comment type="caution">
    <text evidence="3">The sequence shown here is derived from an EMBL/GenBank/DDBJ whole genome shotgun (WGS) entry which is preliminary data.</text>
</comment>
<reference evidence="3 4" key="1">
    <citation type="submission" date="2018-11" db="EMBL/GenBank/DDBJ databases">
        <title>Draft genome sequence of Ferruginibacter sp. BO-59.</title>
        <authorList>
            <person name="Im W.T."/>
        </authorList>
    </citation>
    <scope>NUCLEOTIDE SEQUENCE [LARGE SCALE GENOMIC DNA]</scope>
    <source>
        <strain evidence="3 4">BO-59</strain>
    </source>
</reference>
<evidence type="ECO:0000256" key="1">
    <source>
        <dbReference type="ARBA" id="ARBA00022801"/>
    </source>
</evidence>
<evidence type="ECO:0000313" key="3">
    <source>
        <dbReference type="EMBL" id="RNI34955.1"/>
    </source>
</evidence>
<evidence type="ECO:0000313" key="4">
    <source>
        <dbReference type="Proteomes" id="UP000267223"/>
    </source>
</evidence>
<dbReference type="GO" id="GO:0005975">
    <property type="term" value="P:carbohydrate metabolic process"/>
    <property type="evidence" value="ECO:0007669"/>
    <property type="project" value="TreeGrafter"/>
</dbReference>
<dbReference type="PANTHER" id="PTHR22901">
    <property type="entry name" value="SIALATE O-ACETYLESTERASE"/>
    <property type="match status" value="1"/>
</dbReference>
<dbReference type="InterPro" id="IPR036514">
    <property type="entry name" value="SGNH_hydro_sf"/>
</dbReference>
<dbReference type="EMBL" id="RJJR01000012">
    <property type="protein sequence ID" value="RNI34955.1"/>
    <property type="molecule type" value="Genomic_DNA"/>
</dbReference>
<gene>
    <name evidence="3" type="ORF">EFY79_14235</name>
</gene>
<keyword evidence="4" id="KW-1185">Reference proteome</keyword>
<dbReference type="InterPro" id="IPR039329">
    <property type="entry name" value="SIAE"/>
</dbReference>
<accession>A0A3M9NC31</accession>
<dbReference type="GO" id="GO:0001681">
    <property type="term" value="F:sialate O-acetylesterase activity"/>
    <property type="evidence" value="ECO:0007669"/>
    <property type="project" value="InterPro"/>
</dbReference>
<dbReference type="InterPro" id="IPR005181">
    <property type="entry name" value="SASA"/>
</dbReference>
<dbReference type="Proteomes" id="UP000267223">
    <property type="component" value="Unassembled WGS sequence"/>
</dbReference>
<name>A0A3M9NC31_9BACT</name>
<proteinExistence type="predicted"/>
<dbReference type="OrthoDB" id="9816001at2"/>
<dbReference type="PANTHER" id="PTHR22901:SF0">
    <property type="entry name" value="SIALATE O-ACETYLESTERASE"/>
    <property type="match status" value="1"/>
</dbReference>
<evidence type="ECO:0000259" key="2">
    <source>
        <dbReference type="Pfam" id="PF03629"/>
    </source>
</evidence>
<dbReference type="AlphaFoldDB" id="A0A3M9NC31"/>
<dbReference type="Gene3D" id="3.40.50.1110">
    <property type="entry name" value="SGNH hydrolase"/>
    <property type="match status" value="1"/>
</dbReference>
<sequence length="448" mass="50362">MVLQRGQTVPIWGNASAGEKITITFHHQTKNAVADKSGKWMVNLDKMNASALPSEMIIKGNNTITLKNILVGEVWLCSGQSNMEYTMRKNSKVVKTDSSKNSPIDELERANNPDIRIFLVTQKNLLYQDSSHSGWSIAKDSALRSFSAAGYFFAKELNAKLHVPIGMISAAIPGSAIEPWLSGAIPKQQQKDKPIKLDESQPGKFYPKMIQPLAPFAIKGFLWYQGETNCFQNESIEYTYKMQALINGWRKLWKDNKLPFYYVQIAPFYYSKSAGRYPLTVETEPKFWEAQTLAMNIPYTGMVVINDLSNSPDDLHPRGKWEVGKRLAQWALAKDYGLNVVPSGPIYKRMKITNGKIELEFNYVGKGLESKDRKPLTWFTIAGADGKFVPAKAVIEGNKVIVSSPLVPDPKNVRFAWSEAAQPNFFNKDGLPAVPFRTDNPLHFVKTE</sequence>
<dbReference type="Pfam" id="PF03629">
    <property type="entry name" value="SASA"/>
    <property type="match status" value="1"/>
</dbReference>
<feature type="domain" description="Sialate O-acetylesterase" evidence="2">
    <location>
        <begin position="73"/>
        <end position="330"/>
    </location>
</feature>
<organism evidence="3 4">
    <name type="scientific">Hanamia caeni</name>
    <dbReference type="NCBI Taxonomy" id="2294116"/>
    <lineage>
        <taxon>Bacteria</taxon>
        <taxon>Pseudomonadati</taxon>
        <taxon>Bacteroidota</taxon>
        <taxon>Chitinophagia</taxon>
        <taxon>Chitinophagales</taxon>
        <taxon>Chitinophagaceae</taxon>
        <taxon>Hanamia</taxon>
    </lineage>
</organism>
<dbReference type="SUPFAM" id="SSF52266">
    <property type="entry name" value="SGNH hydrolase"/>
    <property type="match status" value="1"/>
</dbReference>
<keyword evidence="1" id="KW-0378">Hydrolase</keyword>
<protein>
    <submittedName>
        <fullName evidence="3">Sialate O-acetylesterase</fullName>
    </submittedName>
</protein>